<name>A0A3Q3MQR2_9LABR</name>
<dbReference type="PANTHER" id="PTHR15718">
    <property type="entry name" value="G PROTEIN-REGULATED INDUCER OF NEURITE OUTGROWTH C-TERMINAL DOMAIN-CONTAINING PROTEIN"/>
    <property type="match status" value="1"/>
</dbReference>
<dbReference type="GeneTree" id="ENSGT00570000079168"/>
<evidence type="ECO:0000259" key="3">
    <source>
        <dbReference type="Pfam" id="PF15235"/>
    </source>
</evidence>
<feature type="compositionally biased region" description="Polar residues" evidence="2">
    <location>
        <begin position="142"/>
        <end position="151"/>
    </location>
</feature>
<sequence length="443" mass="48220">MVPQLAVVDTLGNKEPNANWTKEPNLKLSLTASPTNTLKTASTGGEPVSSTVSDKPATSNGNKTESENGKSGEKQIPDLSLGGGESGDDRRDSNANMKMLSPTDEKDICKGAVSSALSASKADMLTNDCRIKGLSAAEENCAQMTSSTNAPAQEERTKQVSPNKNLNNACELRHNAEEPQQDTKGSLPAQKNKDTAVQQKPKETDHPHICSKSSLSPQQMSKTIQSTETSVAPLSTNKDAEARFSNKNSTATHSEKELTPAKKPQISSDKHQQVSSQTASSALPQDTKNMAALRQVAEESSQKNTEKEKDKDGGKSRAKEGKSKQKIKLEKKEKEDDQSANEKGKSVHDVVWDEQGMTWEVYGASVDPESLGFAIQSHLQCKIKEQERKLVARTSIRKSVSGVDSPQKGKKNKRRQQNIFRSMLRNVRRPNCCVRPPPSSVLE</sequence>
<dbReference type="Proteomes" id="UP000261660">
    <property type="component" value="Unplaced"/>
</dbReference>
<dbReference type="GO" id="GO:0005886">
    <property type="term" value="C:plasma membrane"/>
    <property type="evidence" value="ECO:0007669"/>
    <property type="project" value="TreeGrafter"/>
</dbReference>
<evidence type="ECO:0000313" key="4">
    <source>
        <dbReference type="Ensembl" id="ENSLBEP00000022905.1"/>
    </source>
</evidence>
<dbReference type="PANTHER" id="PTHR15718:SF6">
    <property type="entry name" value="G PROTEIN-REGULATED INDUCER OF NEURITE OUTGROWTH 3"/>
    <property type="match status" value="1"/>
</dbReference>
<evidence type="ECO:0000313" key="5">
    <source>
        <dbReference type="Proteomes" id="UP000261660"/>
    </source>
</evidence>
<protein>
    <submittedName>
        <fullName evidence="4">G protein-regulated inducer of neurite outgrowth 3-like</fullName>
    </submittedName>
</protein>
<dbReference type="Ensembl" id="ENSLBET00000024092.1">
    <property type="protein sequence ID" value="ENSLBEP00000022905.1"/>
    <property type="gene ID" value="ENSLBEG00000017556.1"/>
</dbReference>
<dbReference type="InterPro" id="IPR032745">
    <property type="entry name" value="GRIN_C"/>
</dbReference>
<proteinExistence type="predicted"/>
<feature type="domain" description="G protein-regulated inducer of neurite outgrowth C-terminal" evidence="3">
    <location>
        <begin position="313"/>
        <end position="438"/>
    </location>
</feature>
<feature type="region of interest" description="Disordered" evidence="2">
    <location>
        <begin position="392"/>
        <end position="417"/>
    </location>
</feature>
<dbReference type="AlphaFoldDB" id="A0A3Q3MQR2"/>
<dbReference type="InParanoid" id="A0A3Q3MQR2"/>
<feature type="compositionally biased region" description="Polar residues" evidence="2">
    <location>
        <begin position="16"/>
        <end position="63"/>
    </location>
</feature>
<keyword evidence="5" id="KW-1185">Reference proteome</keyword>
<reference evidence="4" key="2">
    <citation type="submission" date="2025-09" db="UniProtKB">
        <authorList>
            <consortium name="Ensembl"/>
        </authorList>
    </citation>
    <scope>IDENTIFICATION</scope>
</reference>
<dbReference type="Pfam" id="PF15235">
    <property type="entry name" value="GRIN_C"/>
    <property type="match status" value="1"/>
</dbReference>
<evidence type="ECO:0000256" key="1">
    <source>
        <dbReference type="ARBA" id="ARBA00002358"/>
    </source>
</evidence>
<feature type="region of interest" description="Disordered" evidence="2">
    <location>
        <begin position="1"/>
        <end position="108"/>
    </location>
</feature>
<feature type="compositionally biased region" description="Polar residues" evidence="2">
    <location>
        <begin position="159"/>
        <end position="168"/>
    </location>
</feature>
<reference evidence="4" key="1">
    <citation type="submission" date="2025-08" db="UniProtKB">
        <authorList>
            <consortium name="Ensembl"/>
        </authorList>
    </citation>
    <scope>IDENTIFICATION</scope>
</reference>
<feature type="compositionally biased region" description="Basic and acidic residues" evidence="2">
    <location>
        <begin position="64"/>
        <end position="76"/>
    </location>
</feature>
<feature type="compositionally biased region" description="Polar residues" evidence="2">
    <location>
        <begin position="273"/>
        <end position="288"/>
    </location>
</feature>
<dbReference type="STRING" id="56723.ENSLBEP00000022905"/>
<feature type="compositionally biased region" description="Polar residues" evidence="2">
    <location>
        <begin position="211"/>
        <end position="237"/>
    </location>
</feature>
<evidence type="ECO:0000256" key="2">
    <source>
        <dbReference type="SAM" id="MobiDB-lite"/>
    </source>
</evidence>
<feature type="compositionally biased region" description="Basic and acidic residues" evidence="2">
    <location>
        <begin position="296"/>
        <end position="350"/>
    </location>
</feature>
<accession>A0A3Q3MQR2</accession>
<dbReference type="GO" id="GO:0031175">
    <property type="term" value="P:neuron projection development"/>
    <property type="evidence" value="ECO:0007669"/>
    <property type="project" value="TreeGrafter"/>
</dbReference>
<dbReference type="InterPro" id="IPR026646">
    <property type="entry name" value="GPRIN2-like/GPRIN3"/>
</dbReference>
<feature type="region of interest" description="Disordered" evidence="2">
    <location>
        <begin position="140"/>
        <end position="350"/>
    </location>
</feature>
<comment type="function">
    <text evidence="1">May be involved in neurite outgrowth.</text>
</comment>
<organism evidence="4 5">
    <name type="scientific">Labrus bergylta</name>
    <name type="common">ballan wrasse</name>
    <dbReference type="NCBI Taxonomy" id="56723"/>
    <lineage>
        <taxon>Eukaryota</taxon>
        <taxon>Metazoa</taxon>
        <taxon>Chordata</taxon>
        <taxon>Craniata</taxon>
        <taxon>Vertebrata</taxon>
        <taxon>Euteleostomi</taxon>
        <taxon>Actinopterygii</taxon>
        <taxon>Neopterygii</taxon>
        <taxon>Teleostei</taxon>
        <taxon>Neoteleostei</taxon>
        <taxon>Acanthomorphata</taxon>
        <taxon>Eupercaria</taxon>
        <taxon>Labriformes</taxon>
        <taxon>Labridae</taxon>
        <taxon>Labrus</taxon>
    </lineage>
</organism>